<dbReference type="SMART" id="SM00470">
    <property type="entry name" value="ParB"/>
    <property type="match status" value="1"/>
</dbReference>
<evidence type="ECO:0000256" key="2">
    <source>
        <dbReference type="ARBA" id="ARBA00006295"/>
    </source>
</evidence>
<dbReference type="STRING" id="764291.STRUR_0036"/>
<dbReference type="InterPro" id="IPR041468">
    <property type="entry name" value="HTH_ParB/Spo0J"/>
</dbReference>
<dbReference type="InterPro" id="IPR050336">
    <property type="entry name" value="Chromosome_partition/occlusion"/>
</dbReference>
<keyword evidence="7" id="KW-1185">Reference proteome</keyword>
<dbReference type="InterPro" id="IPR036086">
    <property type="entry name" value="ParB/Sulfiredoxin_sf"/>
</dbReference>
<dbReference type="Gene3D" id="1.10.10.2830">
    <property type="match status" value="1"/>
</dbReference>
<dbReference type="SUPFAM" id="SSF110849">
    <property type="entry name" value="ParB/Sulfiredoxin"/>
    <property type="match status" value="1"/>
</dbReference>
<proteinExistence type="inferred from homology"/>
<evidence type="ECO:0000256" key="4">
    <source>
        <dbReference type="ARBA" id="ARBA00023125"/>
    </source>
</evidence>
<dbReference type="EMBL" id="AEUZ02000001">
    <property type="protein sequence ID" value="EHJ57230.1"/>
    <property type="molecule type" value="Genomic_DNA"/>
</dbReference>
<comment type="subcellular location">
    <subcellularLocation>
        <location evidence="1">Cytoplasm</location>
        <location evidence="1">Nucleoid</location>
    </subcellularLocation>
</comment>
<evidence type="ECO:0000313" key="6">
    <source>
        <dbReference type="EMBL" id="EHJ57230.1"/>
    </source>
</evidence>
<dbReference type="Gene3D" id="3.90.1530.30">
    <property type="match status" value="1"/>
</dbReference>
<dbReference type="GO" id="GO:0005694">
    <property type="term" value="C:chromosome"/>
    <property type="evidence" value="ECO:0007669"/>
    <property type="project" value="TreeGrafter"/>
</dbReference>
<dbReference type="Pfam" id="PF23552">
    <property type="entry name" value="ParB_C"/>
    <property type="match status" value="1"/>
</dbReference>
<dbReference type="RefSeq" id="WP_006739949.1">
    <property type="nucleotide sequence ID" value="NZ_AEUZ02000001.1"/>
</dbReference>
<sequence>MTETLKTIAIKDIVPNPYQPRQIFNEKELLELSNSIKENGLIQPIIVRKSDVFGYELIAGERRLKASQLAGFSDIPAIIKPISNQESMKQAIIENLQRENLNSIEEALAYQNLIEKNQMTHDELATYMGKSRPYITNIIRLLNLPKELRDSLEKGEISTGHARALLAIEDRKQQAYWHHKIINDSLSVRSLEKALKPGNKKPKQTESIFVKSIEKEISQSLGISSKLICHQKGNGKLTLTFSNMEELNRIINKLK</sequence>
<name>G5KGD8_9STRE</name>
<dbReference type="InterPro" id="IPR057240">
    <property type="entry name" value="ParB_dimer_C"/>
</dbReference>
<protein>
    <submittedName>
        <fullName evidence="6">ParB-like protein</fullName>
    </submittedName>
</protein>
<evidence type="ECO:0000313" key="7">
    <source>
        <dbReference type="Proteomes" id="UP000005388"/>
    </source>
</evidence>
<dbReference type="Proteomes" id="UP000005388">
    <property type="component" value="Unassembled WGS sequence"/>
</dbReference>
<dbReference type="SUPFAM" id="SSF109709">
    <property type="entry name" value="KorB DNA-binding domain-like"/>
    <property type="match status" value="1"/>
</dbReference>
<evidence type="ECO:0000256" key="3">
    <source>
        <dbReference type="ARBA" id="ARBA00022829"/>
    </source>
</evidence>
<dbReference type="InterPro" id="IPR004437">
    <property type="entry name" value="ParB/RepB/Spo0J"/>
</dbReference>
<dbReference type="CDD" id="cd16393">
    <property type="entry name" value="SPO0J_N"/>
    <property type="match status" value="1"/>
</dbReference>
<accession>G5KGD8</accession>
<dbReference type="FunFam" id="1.10.10.2830:FF:000001">
    <property type="entry name" value="Chromosome partitioning protein ParB"/>
    <property type="match status" value="1"/>
</dbReference>
<comment type="caution">
    <text evidence="6">The sequence shown here is derived from an EMBL/GenBank/DDBJ whole genome shotgun (WGS) entry which is preliminary data.</text>
</comment>
<organism evidence="6 7">
    <name type="scientific">Streptococcus urinalis 2285-97</name>
    <dbReference type="NCBI Taxonomy" id="764291"/>
    <lineage>
        <taxon>Bacteria</taxon>
        <taxon>Bacillati</taxon>
        <taxon>Bacillota</taxon>
        <taxon>Bacilli</taxon>
        <taxon>Lactobacillales</taxon>
        <taxon>Streptococcaceae</taxon>
        <taxon>Streptococcus</taxon>
    </lineage>
</organism>
<keyword evidence="3" id="KW-0159">Chromosome partition</keyword>
<gene>
    <name evidence="6" type="ORF">STRUR_0036</name>
</gene>
<comment type="similarity">
    <text evidence="2">Belongs to the ParB family.</text>
</comment>
<dbReference type="PANTHER" id="PTHR33375:SF1">
    <property type="entry name" value="CHROMOSOME-PARTITIONING PROTEIN PARB-RELATED"/>
    <property type="match status" value="1"/>
</dbReference>
<dbReference type="Pfam" id="PF02195">
    <property type="entry name" value="ParB_N"/>
    <property type="match status" value="1"/>
</dbReference>
<reference evidence="6 7" key="1">
    <citation type="journal article" date="2014" name="Int. J. Syst. Evol. Microbiol.">
        <title>Phylogenomics and the dynamic genome evolution of the genus Streptococcus.</title>
        <authorList>
            <consortium name="The Broad Institute Genome Sequencing Platform"/>
            <person name="Richards V.P."/>
            <person name="Palmer S.R."/>
            <person name="Pavinski Bitar P.D."/>
            <person name="Qin X."/>
            <person name="Weinstock G.M."/>
            <person name="Highlander S.K."/>
            <person name="Town C.D."/>
            <person name="Burne R.A."/>
            <person name="Stanhope M.J."/>
        </authorList>
    </citation>
    <scope>NUCLEOTIDE SEQUENCE [LARGE SCALE GENOMIC DNA]</scope>
    <source>
        <strain evidence="6 7">2285-97</strain>
    </source>
</reference>
<dbReference type="eggNOG" id="COG1475">
    <property type="taxonomic scope" value="Bacteria"/>
</dbReference>
<dbReference type="GO" id="GO:0007059">
    <property type="term" value="P:chromosome segregation"/>
    <property type="evidence" value="ECO:0007669"/>
    <property type="project" value="UniProtKB-KW"/>
</dbReference>
<dbReference type="AlphaFoldDB" id="G5KGD8"/>
<dbReference type="PANTHER" id="PTHR33375">
    <property type="entry name" value="CHROMOSOME-PARTITIONING PROTEIN PARB-RELATED"/>
    <property type="match status" value="1"/>
</dbReference>
<dbReference type="GO" id="GO:0003677">
    <property type="term" value="F:DNA binding"/>
    <property type="evidence" value="ECO:0007669"/>
    <property type="project" value="UniProtKB-KW"/>
</dbReference>
<dbReference type="Pfam" id="PF17762">
    <property type="entry name" value="HTH_ParB"/>
    <property type="match status" value="1"/>
</dbReference>
<feature type="domain" description="ParB-like N-terminal" evidence="5">
    <location>
        <begin position="6"/>
        <end position="96"/>
    </location>
</feature>
<dbReference type="FunFam" id="3.90.1530.30:FF:000001">
    <property type="entry name" value="Chromosome partitioning protein ParB"/>
    <property type="match status" value="1"/>
</dbReference>
<keyword evidence="4" id="KW-0238">DNA-binding</keyword>
<dbReference type="GO" id="GO:0009295">
    <property type="term" value="C:nucleoid"/>
    <property type="evidence" value="ECO:0007669"/>
    <property type="project" value="UniProtKB-SubCell"/>
</dbReference>
<evidence type="ECO:0000259" key="5">
    <source>
        <dbReference type="SMART" id="SM00470"/>
    </source>
</evidence>
<evidence type="ECO:0000256" key="1">
    <source>
        <dbReference type="ARBA" id="ARBA00004453"/>
    </source>
</evidence>
<dbReference type="NCBIfam" id="TIGR00180">
    <property type="entry name" value="parB_part"/>
    <property type="match status" value="1"/>
</dbReference>
<dbReference type="InterPro" id="IPR003115">
    <property type="entry name" value="ParB_N"/>
</dbReference>
<dbReference type="GO" id="GO:0045881">
    <property type="term" value="P:positive regulation of sporulation resulting in formation of a cellular spore"/>
    <property type="evidence" value="ECO:0007669"/>
    <property type="project" value="TreeGrafter"/>
</dbReference>